<dbReference type="GO" id="GO:0004553">
    <property type="term" value="F:hydrolase activity, hydrolyzing O-glycosyl compounds"/>
    <property type="evidence" value="ECO:0007669"/>
    <property type="project" value="UniProtKB-ARBA"/>
</dbReference>
<protein>
    <recommendedName>
        <fullName evidence="3">Fibronectin type-III domain-containing protein</fullName>
    </recommendedName>
</protein>
<evidence type="ECO:0000313" key="5">
    <source>
        <dbReference type="Proteomes" id="UP000662618"/>
    </source>
</evidence>
<sequence>MEQFYRAKKTRPRSRYWFSKWYKLLPLLITLFTTASLLGQNASQYSFSQSSGTYTALSSPTVLGSGASLDNQTYNIASTSLSGFSFNFAGTNYTSFTVSANGFIGFGPSLMSGSNYAPISSSTGGNAFVAAYADDLGGLSASTQISWKLEGSSPNRELVVEYKNIRNYNISNVDLSFQIRLQETTNIINIVYGTMTYTSTTSDASQVGIKSSTTTGHFSNRTTTTNWNSTTGGTTNSATCTVLNTITMPSSGLTFTYAPPSPCTGTPTAGSVAPTTQNICSGTTPTSLTLTGYSTGVTGITFQWEQSADNSSWANVTGGSGATTATYTPASFGGTLIYYRCKVTCTGSTLFSYSNTVTIDNPSNPTTQVSGLAFSNITQSSFTPTWTNGNGNRRVVYISDNPIIDPTNGTANALTTNTVYSGSGQQIVYDGTGTSVAITGLILGTSYYVKVYEYTRCGSTNPYTYYYNTSSGTNANTGSPLAPIAVPWTEAFATTTLPNSWTNSSSWSIGNINATISSGTTSNYIYYNLYDSTTTTTANFSTATFASLPANSLLRFNYNLSNYSSPFAPPAAGSGNFIVAISTNNGSTYTNVATVTNDGTSGWKTYTYDLASYAGQQIKVRLTGNWTSGDYYLSFDNFKIEEIAACDIATNISSSNVTAVSATLNWTSSFSNPSGGYEYEIRTSGAAGSGSTGLFSSGSVGAGILTANISGLSPATLYNAYIRSNCDTQGYSLWSNATSFTTFCSTPSDASNIVISNITSTTLSLSYTAAPVAPTGYMLFQSTSAVAPTLTNGSSYNSGTSYTIGGQNYSCLVNNNTGTSWNITSLTSNSRLYYYVFSITNSGCSNTYSPGISSAPVTTCSAAPTSPTVTGITTNGANVSWTASAVGGAFATINYSLEVYTDAAYTNQVAGSPYSTGTLLTQSLSGLSPSTLYYYRIRSTNGSCNSSFVTGSFTTLCSTISAPTVVQDFSTFSGAAPNPVCWTEATGTLAASSTLSGTTSAWLNKANGFANISSANMGVSINLYSTKNEWIISPAINLGSSPGLYLLKYRYAVTGYNSTTAQTTLNTHKVSVVISTNGGATWSNANTLKTYTGTGTYSNTGAFETINLSAYSGVVKIAFVATTSSTTPDIDFHIDDFSIEAVPSPIWTGNPASWVNGSPVANLPATIDSDYSGPSFTSLNLNVNAGKTLDINNGTTVTTANISNNGNINVNDGGNLIQTVGSSYSGSGIFKVNKNGTSLLDKYAFWTSPVVGQNLNEIYGSGNTPPYITTYDTSTDYFVNAASTTGAFGVGYAIKTPSVSNTTFTGNPNNDAQTTAISTVGNGFNLIGNPYPSNLDLNAFYNANSSNIANTLYFWDNTSSNVTTQQGATTTNFGYATYNPVSSTWAPAPNISALPTGTAAKIGQGFIIKASSGTSVSFNNTMRVSNSAAFFNKNNSNIEGKYWLKLASSYNTNNTLAIVYAQAASNYLDNYDSKAFGNTSDSFYSLVNADKLIIQGRTSFNINDVVPLGNKHFENGTFVISLSQKEGLFSNGQEIYLHDKLQNTYTNLQTSNYTFTSNSGETGNRFEIVYKLSTLGTSETQNSDIKIYRDGDDFVVENSKSIQSVQLFDASGRLVQNLKSNEKIIRLKGISQGMYIIKATSEGKEYTRKIVK</sequence>
<comment type="caution">
    <text evidence="4">The sequence shown here is derived from an EMBL/GenBank/DDBJ whole genome shotgun (WGS) entry which is preliminary data.</text>
</comment>
<evidence type="ECO:0000313" key="4">
    <source>
        <dbReference type="EMBL" id="CAD7800704.1"/>
    </source>
</evidence>
<dbReference type="Proteomes" id="UP000662618">
    <property type="component" value="Unassembled WGS sequence"/>
</dbReference>
<dbReference type="InterPro" id="IPR036116">
    <property type="entry name" value="FN3_sf"/>
</dbReference>
<name>A0A9N8MDV2_9FLAO</name>
<reference evidence="4" key="1">
    <citation type="submission" date="2020-12" db="EMBL/GenBank/DDBJ databases">
        <authorList>
            <person name="Rodrigo-Torres L."/>
            <person name="Arahal R. D."/>
            <person name="Lucena T."/>
        </authorList>
    </citation>
    <scope>NUCLEOTIDE SEQUENCE</scope>
    <source>
        <strain evidence="4">CECT 9390</strain>
    </source>
</reference>
<dbReference type="PROSITE" id="PS50853">
    <property type="entry name" value="FN3"/>
    <property type="match status" value="2"/>
</dbReference>
<feature type="region of interest" description="Disordered" evidence="2">
    <location>
        <begin position="212"/>
        <end position="231"/>
    </location>
</feature>
<keyword evidence="5" id="KW-1185">Reference proteome</keyword>
<dbReference type="InterPro" id="IPR013320">
    <property type="entry name" value="ConA-like_dom_sf"/>
</dbReference>
<dbReference type="Gene3D" id="2.60.120.200">
    <property type="match status" value="1"/>
</dbReference>
<dbReference type="NCBIfam" id="TIGR04183">
    <property type="entry name" value="Por_Secre_tail"/>
    <property type="match status" value="1"/>
</dbReference>
<feature type="domain" description="Fibronectin type-III" evidence="3">
    <location>
        <begin position="863"/>
        <end position="959"/>
    </location>
</feature>
<dbReference type="SUPFAM" id="SSF49265">
    <property type="entry name" value="Fibronectin type III"/>
    <property type="match status" value="2"/>
</dbReference>
<feature type="domain" description="Fibronectin type-III" evidence="3">
    <location>
        <begin position="648"/>
        <end position="749"/>
    </location>
</feature>
<keyword evidence="1" id="KW-0732">Signal</keyword>
<dbReference type="Pfam" id="PF00041">
    <property type="entry name" value="fn3"/>
    <property type="match status" value="1"/>
</dbReference>
<evidence type="ECO:0000259" key="3">
    <source>
        <dbReference type="PROSITE" id="PS50853"/>
    </source>
</evidence>
<dbReference type="InterPro" id="IPR003961">
    <property type="entry name" value="FN3_dom"/>
</dbReference>
<organism evidence="4 5">
    <name type="scientific">Chryseobacterium aquaeductus</name>
    <dbReference type="NCBI Taxonomy" id="2675056"/>
    <lineage>
        <taxon>Bacteria</taxon>
        <taxon>Pseudomonadati</taxon>
        <taxon>Bacteroidota</taxon>
        <taxon>Flavobacteriia</taxon>
        <taxon>Flavobacteriales</taxon>
        <taxon>Weeksellaceae</taxon>
        <taxon>Chryseobacterium group</taxon>
        <taxon>Chryseobacterium</taxon>
    </lineage>
</organism>
<proteinExistence type="predicted"/>
<dbReference type="RefSeq" id="WP_162087177.1">
    <property type="nucleotide sequence ID" value="NZ_CAJIMS010000001.1"/>
</dbReference>
<dbReference type="Pfam" id="PF18962">
    <property type="entry name" value="Por_Secre_tail"/>
    <property type="match status" value="1"/>
</dbReference>
<dbReference type="GO" id="GO:0005975">
    <property type="term" value="P:carbohydrate metabolic process"/>
    <property type="evidence" value="ECO:0007669"/>
    <property type="project" value="UniProtKB-ARBA"/>
</dbReference>
<dbReference type="Gene3D" id="2.60.120.260">
    <property type="entry name" value="Galactose-binding domain-like"/>
    <property type="match status" value="1"/>
</dbReference>
<dbReference type="SUPFAM" id="SSF49899">
    <property type="entry name" value="Concanavalin A-like lectins/glucanases"/>
    <property type="match status" value="1"/>
</dbReference>
<accession>A0A9N8MDV2</accession>
<dbReference type="InterPro" id="IPR013783">
    <property type="entry name" value="Ig-like_fold"/>
</dbReference>
<dbReference type="EMBL" id="CAJIMS010000001">
    <property type="protein sequence ID" value="CAD7800704.1"/>
    <property type="molecule type" value="Genomic_DNA"/>
</dbReference>
<dbReference type="Gene3D" id="2.60.40.10">
    <property type="entry name" value="Immunoglobulins"/>
    <property type="match status" value="3"/>
</dbReference>
<dbReference type="InterPro" id="IPR026444">
    <property type="entry name" value="Secre_tail"/>
</dbReference>
<evidence type="ECO:0000256" key="1">
    <source>
        <dbReference type="ARBA" id="ARBA00022729"/>
    </source>
</evidence>
<feature type="compositionally biased region" description="Low complexity" evidence="2">
    <location>
        <begin position="219"/>
        <end position="231"/>
    </location>
</feature>
<gene>
    <name evidence="4" type="ORF">CHRY9390_00668</name>
</gene>
<evidence type="ECO:0000256" key="2">
    <source>
        <dbReference type="SAM" id="MobiDB-lite"/>
    </source>
</evidence>
<dbReference type="CDD" id="cd00063">
    <property type="entry name" value="FN3"/>
    <property type="match status" value="2"/>
</dbReference>
<dbReference type="SMART" id="SM00060">
    <property type="entry name" value="FN3"/>
    <property type="match status" value="4"/>
</dbReference>